<dbReference type="AlphaFoldDB" id="A0AAW1VAU3"/>
<keyword evidence="3" id="KW-1185">Reference proteome</keyword>
<evidence type="ECO:0000313" key="2">
    <source>
        <dbReference type="EMBL" id="KAK9890136.1"/>
    </source>
</evidence>
<feature type="signal peptide" evidence="1">
    <location>
        <begin position="1"/>
        <end position="19"/>
    </location>
</feature>
<proteinExistence type="predicted"/>
<feature type="chain" id="PRO_5043475206" evidence="1">
    <location>
        <begin position="20"/>
        <end position="148"/>
    </location>
</feature>
<reference evidence="2 3" key="1">
    <citation type="submission" date="2023-03" db="EMBL/GenBank/DDBJ databases">
        <title>Genome insight into feeding habits of ladybird beetles.</title>
        <authorList>
            <person name="Li H.-S."/>
            <person name="Huang Y.-H."/>
            <person name="Pang H."/>
        </authorList>
    </citation>
    <scope>NUCLEOTIDE SEQUENCE [LARGE SCALE GENOMIC DNA]</scope>
    <source>
        <strain evidence="2">SYSU_2023b</strain>
        <tissue evidence="2">Whole body</tissue>
    </source>
</reference>
<sequence length="148" mass="16781">MVRSAQWLILLTSINGGLTVLYDGTQVLDTASGTTCELGMATKNMKFGKAHRYVVRTMKLKEREDADIQEGREGSRRNLAKVLAGERCIEKRDVEQVKALSLSSRGQHHEPYTIPVRERNRRDVVSDWCSCVQDKQTCCFSYIIDKKG</sequence>
<dbReference type="Proteomes" id="UP001431783">
    <property type="component" value="Unassembled WGS sequence"/>
</dbReference>
<organism evidence="2 3">
    <name type="scientific">Henosepilachna vigintioctopunctata</name>
    <dbReference type="NCBI Taxonomy" id="420089"/>
    <lineage>
        <taxon>Eukaryota</taxon>
        <taxon>Metazoa</taxon>
        <taxon>Ecdysozoa</taxon>
        <taxon>Arthropoda</taxon>
        <taxon>Hexapoda</taxon>
        <taxon>Insecta</taxon>
        <taxon>Pterygota</taxon>
        <taxon>Neoptera</taxon>
        <taxon>Endopterygota</taxon>
        <taxon>Coleoptera</taxon>
        <taxon>Polyphaga</taxon>
        <taxon>Cucujiformia</taxon>
        <taxon>Coccinelloidea</taxon>
        <taxon>Coccinellidae</taxon>
        <taxon>Epilachninae</taxon>
        <taxon>Epilachnini</taxon>
        <taxon>Henosepilachna</taxon>
    </lineage>
</organism>
<comment type="caution">
    <text evidence="2">The sequence shown here is derived from an EMBL/GenBank/DDBJ whole genome shotgun (WGS) entry which is preliminary data.</text>
</comment>
<gene>
    <name evidence="2" type="ORF">WA026_008943</name>
</gene>
<evidence type="ECO:0000313" key="3">
    <source>
        <dbReference type="Proteomes" id="UP001431783"/>
    </source>
</evidence>
<accession>A0AAW1VAU3</accession>
<evidence type="ECO:0000256" key="1">
    <source>
        <dbReference type="SAM" id="SignalP"/>
    </source>
</evidence>
<protein>
    <submittedName>
        <fullName evidence="2">Uncharacterized protein</fullName>
    </submittedName>
</protein>
<keyword evidence="1" id="KW-0732">Signal</keyword>
<name>A0AAW1VAU3_9CUCU</name>
<dbReference type="EMBL" id="JARQZJ010000124">
    <property type="protein sequence ID" value="KAK9890136.1"/>
    <property type="molecule type" value="Genomic_DNA"/>
</dbReference>